<evidence type="ECO:0000313" key="1">
    <source>
        <dbReference type="EMBL" id="AEG00503.1"/>
    </source>
</evidence>
<keyword evidence="2" id="KW-1185">Reference proteome</keyword>
<dbReference type="RefSeq" id="WP_013818747.1">
    <property type="nucleotide sequence ID" value="NC_015572.1"/>
</dbReference>
<accession>G0A653</accession>
<reference key="2">
    <citation type="submission" date="2011-05" db="EMBL/GenBank/DDBJ databases">
        <title>Complete genome sequence of the aerobic marine methanotroph Methylomonas methanica MC09.</title>
        <authorList>
            <person name="Boden R."/>
            <person name="Cunliffe M."/>
            <person name="Scanlan J."/>
            <person name="Moussard H."/>
            <person name="Kits K.D."/>
            <person name="Klotz M."/>
            <person name="Jetten M."/>
            <person name="Vuilleumier S."/>
            <person name="Han J."/>
            <person name="Peters L."/>
            <person name="Mikhailova N."/>
            <person name="Teshima H."/>
            <person name="Tapia R."/>
            <person name="Kyrpides N."/>
            <person name="Ivanova N."/>
            <person name="Pagani I."/>
            <person name="Cheng J.-F."/>
            <person name="Goodwin L."/>
            <person name="Han C."/>
            <person name="Hauser L."/>
            <person name="Land M."/>
            <person name="Lapidus A."/>
            <person name="Lucas S."/>
            <person name="Pitluck S."/>
            <person name="Woyke T."/>
            <person name="Stein L.Y."/>
            <person name="Murrell C."/>
        </authorList>
    </citation>
    <scope>NUCLEOTIDE SEQUENCE</scope>
    <source>
        <strain>MC09</strain>
    </source>
</reference>
<dbReference type="AlphaFoldDB" id="G0A653"/>
<sequence length="182" mass="20195">MRANKHYPFKVLLGIWLFFNVQTPLQALSFEENAVLAALSLNIVRFTTWPTASRPDTPGTVDFCVVGDNLVQQSFAAIDNKPVGENTLRIINLSRLSNFEQCDVLFLSELKQNILLQVLLEIKKLPLLSIGTGSDFAEQGGMVGLENVDNKMNLHINIASVREANLSISSRLLSLAKIIDKQ</sequence>
<organism evidence="1 2">
    <name type="scientific">Methylomonas methanica (strain DSM 25384 / MC09)</name>
    <dbReference type="NCBI Taxonomy" id="857087"/>
    <lineage>
        <taxon>Bacteria</taxon>
        <taxon>Pseudomonadati</taxon>
        <taxon>Pseudomonadota</taxon>
        <taxon>Gammaproteobacteria</taxon>
        <taxon>Methylococcales</taxon>
        <taxon>Methylococcaceae</taxon>
        <taxon>Methylomonas</taxon>
    </lineage>
</organism>
<protein>
    <recommendedName>
        <fullName evidence="3">Transmembrane protein</fullName>
    </recommendedName>
</protein>
<dbReference type="STRING" id="857087.Metme_2098"/>
<dbReference type="OrthoDB" id="277577at2"/>
<proteinExistence type="predicted"/>
<evidence type="ECO:0000313" key="2">
    <source>
        <dbReference type="Proteomes" id="UP000008888"/>
    </source>
</evidence>
<dbReference type="Proteomes" id="UP000008888">
    <property type="component" value="Chromosome"/>
</dbReference>
<dbReference type="HOGENOM" id="CLU_093136_1_1_6"/>
<reference evidence="2" key="3">
    <citation type="submission" date="2011-05" db="EMBL/GenBank/DDBJ databases">
        <title>Complete sequence of Methylomonas methanica MC09.</title>
        <authorList>
            <consortium name="US DOE Joint Genome Institute"/>
            <person name="Lucas S."/>
            <person name="Han J."/>
            <person name="Lapidus A."/>
            <person name="Cheng J.-F."/>
            <person name="Goodwin L."/>
            <person name="Pitluck S."/>
            <person name="Peters L."/>
            <person name="Mikhailova N."/>
            <person name="Teshima H."/>
            <person name="Han C."/>
            <person name="Tapia R."/>
            <person name="Land M."/>
            <person name="Hauser L."/>
            <person name="Kyrpides N."/>
            <person name="Ivanova N."/>
            <person name="Pagani I."/>
            <person name="Stein L."/>
            <person name="Woyke T."/>
        </authorList>
    </citation>
    <scope>NUCLEOTIDE SEQUENCE [LARGE SCALE GENOMIC DNA]</scope>
    <source>
        <strain evidence="2">MC09</strain>
    </source>
</reference>
<dbReference type="Pfam" id="PF13689">
    <property type="entry name" value="DUF4154"/>
    <property type="match status" value="1"/>
</dbReference>
<gene>
    <name evidence="1" type="ordered locus">Metme_2098</name>
</gene>
<evidence type="ECO:0008006" key="3">
    <source>
        <dbReference type="Google" id="ProtNLM"/>
    </source>
</evidence>
<reference evidence="1 2" key="1">
    <citation type="journal article" date="2011" name="J. Bacteriol.">
        <title>Complete Genome Sequence of the Aerobic Marine Methanotroph Methylomonas methanica MC09.</title>
        <authorList>
            <person name="Boden R."/>
            <person name="Cunliffe M."/>
            <person name="Scanlan J."/>
            <person name="Moussard H."/>
            <person name="Kits K.D."/>
            <person name="Klotz M.G."/>
            <person name="Jetten M.S."/>
            <person name="Vuilleumier S."/>
            <person name="Han J."/>
            <person name="Peters L."/>
            <person name="Mikhailova N."/>
            <person name="Teshima H."/>
            <person name="Tapia R."/>
            <person name="Kyrpides N."/>
            <person name="Ivanova N."/>
            <person name="Pagani I."/>
            <person name="Cheng J.F."/>
            <person name="Goodwin L."/>
            <person name="Han C."/>
            <person name="Hauser L."/>
            <person name="Land M.L."/>
            <person name="Lapidus A."/>
            <person name="Lucas S."/>
            <person name="Pitluck S."/>
            <person name="Woyke T."/>
            <person name="Stein L."/>
            <person name="Murrell J.C."/>
        </authorList>
    </citation>
    <scope>NUCLEOTIDE SEQUENCE [LARGE SCALE GENOMIC DNA]</scope>
    <source>
        <strain evidence="1 2">MC09</strain>
    </source>
</reference>
<name>G0A653_METMM</name>
<dbReference type="eggNOG" id="ENOG5031NF6">
    <property type="taxonomic scope" value="Bacteria"/>
</dbReference>
<dbReference type="EMBL" id="CP002738">
    <property type="protein sequence ID" value="AEG00503.1"/>
    <property type="molecule type" value="Genomic_DNA"/>
</dbReference>
<dbReference type="KEGG" id="mmt:Metme_2098"/>
<dbReference type="InterPro" id="IPR025293">
    <property type="entry name" value="YfiR/HmsC-like"/>
</dbReference>